<feature type="chain" id="PRO_5002468541" evidence="2">
    <location>
        <begin position="27"/>
        <end position="156"/>
    </location>
</feature>
<proteinExistence type="predicted"/>
<evidence type="ECO:0000256" key="1">
    <source>
        <dbReference type="SAM" id="MobiDB-lite"/>
    </source>
</evidence>
<gene>
    <name evidence="3" type="ORF">TI39_contig5833g00001</name>
</gene>
<evidence type="ECO:0000313" key="3">
    <source>
        <dbReference type="EMBL" id="KJX92646.1"/>
    </source>
</evidence>
<name>A0A0F4G5J8_9PEZI</name>
<evidence type="ECO:0000313" key="4">
    <source>
        <dbReference type="Proteomes" id="UP000033647"/>
    </source>
</evidence>
<dbReference type="AlphaFoldDB" id="A0A0F4G5J8"/>
<evidence type="ECO:0000256" key="2">
    <source>
        <dbReference type="SAM" id="SignalP"/>
    </source>
</evidence>
<feature type="region of interest" description="Disordered" evidence="1">
    <location>
        <begin position="93"/>
        <end position="115"/>
    </location>
</feature>
<protein>
    <submittedName>
        <fullName evidence="3">Uncharacterized protein</fullName>
    </submittedName>
</protein>
<dbReference type="Proteomes" id="UP000033647">
    <property type="component" value="Unassembled WGS sequence"/>
</dbReference>
<reference evidence="3 4" key="1">
    <citation type="submission" date="2015-03" db="EMBL/GenBank/DDBJ databases">
        <title>RNA-seq based gene annotation and comparative genomics of four Zymoseptoria species reveal species-specific pathogenicity related genes and transposable element activity.</title>
        <authorList>
            <person name="Grandaubert J."/>
            <person name="Bhattacharyya A."/>
            <person name="Stukenbrock E.H."/>
        </authorList>
    </citation>
    <scope>NUCLEOTIDE SEQUENCE [LARGE SCALE GENOMIC DNA]</scope>
    <source>
        <strain evidence="3 4">Zb18110</strain>
    </source>
</reference>
<comment type="caution">
    <text evidence="3">The sequence shown here is derived from an EMBL/GenBank/DDBJ whole genome shotgun (WGS) entry which is preliminary data.</text>
</comment>
<feature type="signal peptide" evidence="2">
    <location>
        <begin position="1"/>
        <end position="26"/>
    </location>
</feature>
<organism evidence="3 4">
    <name type="scientific">Zymoseptoria brevis</name>
    <dbReference type="NCBI Taxonomy" id="1047168"/>
    <lineage>
        <taxon>Eukaryota</taxon>
        <taxon>Fungi</taxon>
        <taxon>Dikarya</taxon>
        <taxon>Ascomycota</taxon>
        <taxon>Pezizomycotina</taxon>
        <taxon>Dothideomycetes</taxon>
        <taxon>Dothideomycetidae</taxon>
        <taxon>Mycosphaerellales</taxon>
        <taxon>Mycosphaerellaceae</taxon>
        <taxon>Zymoseptoria</taxon>
    </lineage>
</organism>
<dbReference type="EMBL" id="LAFY01005788">
    <property type="protein sequence ID" value="KJX92646.1"/>
    <property type="molecule type" value="Genomic_DNA"/>
</dbReference>
<sequence length="156" mass="16303">MRPSSLISTVPFALGAMAALVAPVSGQDIASANALVERGMDAHFRLRCAAYHVILANICQHTVPAAYYSTCTPIAEAYYSSCLDRASNDIPNMDKVRREPNAPGSSAGSDDCGPGCKGQGQRCFDDCVEVYGPHDGGAVSCFDSCADAVALCCDTD</sequence>
<accession>A0A0F4G5J8</accession>
<keyword evidence="2" id="KW-0732">Signal</keyword>
<keyword evidence="4" id="KW-1185">Reference proteome</keyword>